<evidence type="ECO:0000313" key="2">
    <source>
        <dbReference type="EMBL" id="KZV13746.1"/>
    </source>
</evidence>
<evidence type="ECO:0000259" key="1">
    <source>
        <dbReference type="PROSITE" id="PS50984"/>
    </source>
</evidence>
<accession>A0A2Z6ZWZ4</accession>
<gene>
    <name evidence="2" type="ORF">F511_45091</name>
</gene>
<dbReference type="EMBL" id="KV026952">
    <property type="protein sequence ID" value="KZV13746.1"/>
    <property type="molecule type" value="Genomic_DNA"/>
</dbReference>
<feature type="domain" description="TRUD" evidence="1">
    <location>
        <begin position="1"/>
        <end position="69"/>
    </location>
</feature>
<dbReference type="Proteomes" id="UP000250235">
    <property type="component" value="Unassembled WGS sequence"/>
</dbReference>
<dbReference type="PANTHER" id="PTHR13326:SF21">
    <property type="entry name" value="PSEUDOURIDYLATE SYNTHASE PUS7L"/>
    <property type="match status" value="1"/>
</dbReference>
<sequence>MFILTNIMITKGRHKKIREYYKESGDVEGTLRQLPRHLVAERAILHCFQRSPGNYLQALLAIPRTLRMM</sequence>
<dbReference type="OrthoDB" id="1744060at2759"/>
<dbReference type="GO" id="GO:0001522">
    <property type="term" value="P:pseudouridine synthesis"/>
    <property type="evidence" value="ECO:0007669"/>
    <property type="project" value="InterPro"/>
</dbReference>
<protein>
    <submittedName>
        <fullName evidence="2">Multisubstrate pseudouridine synthase 7-like</fullName>
    </submittedName>
</protein>
<name>A0A2Z6ZWZ4_9LAMI</name>
<organism evidence="2 3">
    <name type="scientific">Dorcoceras hygrometricum</name>
    <dbReference type="NCBI Taxonomy" id="472368"/>
    <lineage>
        <taxon>Eukaryota</taxon>
        <taxon>Viridiplantae</taxon>
        <taxon>Streptophyta</taxon>
        <taxon>Embryophyta</taxon>
        <taxon>Tracheophyta</taxon>
        <taxon>Spermatophyta</taxon>
        <taxon>Magnoliopsida</taxon>
        <taxon>eudicotyledons</taxon>
        <taxon>Gunneridae</taxon>
        <taxon>Pentapetalae</taxon>
        <taxon>asterids</taxon>
        <taxon>lamiids</taxon>
        <taxon>Lamiales</taxon>
        <taxon>Gesneriaceae</taxon>
        <taxon>Didymocarpoideae</taxon>
        <taxon>Trichosporeae</taxon>
        <taxon>Loxocarpinae</taxon>
        <taxon>Dorcoceras</taxon>
    </lineage>
</organism>
<reference evidence="2 3" key="1">
    <citation type="journal article" date="2015" name="Proc. Natl. Acad. Sci. U.S.A.">
        <title>The resurrection genome of Boea hygrometrica: A blueprint for survival of dehydration.</title>
        <authorList>
            <person name="Xiao L."/>
            <person name="Yang G."/>
            <person name="Zhang L."/>
            <person name="Yang X."/>
            <person name="Zhao S."/>
            <person name="Ji Z."/>
            <person name="Zhou Q."/>
            <person name="Hu M."/>
            <person name="Wang Y."/>
            <person name="Chen M."/>
            <person name="Xu Y."/>
            <person name="Jin H."/>
            <person name="Xiao X."/>
            <person name="Hu G."/>
            <person name="Bao F."/>
            <person name="Hu Y."/>
            <person name="Wan P."/>
            <person name="Li L."/>
            <person name="Deng X."/>
            <person name="Kuang T."/>
            <person name="Xiang C."/>
            <person name="Zhu J.K."/>
            <person name="Oliver M.J."/>
            <person name="He Y."/>
        </authorList>
    </citation>
    <scope>NUCLEOTIDE SEQUENCE [LARGE SCALE GENOMIC DNA]</scope>
    <source>
        <strain evidence="3">cv. XS01</strain>
    </source>
</reference>
<dbReference type="PROSITE" id="PS50984">
    <property type="entry name" value="TRUD"/>
    <property type="match status" value="1"/>
</dbReference>
<dbReference type="GO" id="GO:0009982">
    <property type="term" value="F:pseudouridine synthase activity"/>
    <property type="evidence" value="ECO:0007669"/>
    <property type="project" value="InterPro"/>
</dbReference>
<dbReference type="InterPro" id="IPR011760">
    <property type="entry name" value="PsdUridine_synth_TruD_insert"/>
</dbReference>
<proteinExistence type="predicted"/>
<evidence type="ECO:0000313" key="3">
    <source>
        <dbReference type="Proteomes" id="UP000250235"/>
    </source>
</evidence>
<dbReference type="Gene3D" id="1.10.1510.30">
    <property type="match status" value="1"/>
</dbReference>
<dbReference type="InterPro" id="IPR001656">
    <property type="entry name" value="PsdUridine_synth_TruD"/>
</dbReference>
<dbReference type="PANTHER" id="PTHR13326">
    <property type="entry name" value="TRNA PSEUDOURIDINE SYNTHASE D"/>
    <property type="match status" value="1"/>
</dbReference>
<keyword evidence="3" id="KW-1185">Reference proteome</keyword>
<dbReference type="AlphaFoldDB" id="A0A2Z6ZWZ4"/>
<dbReference type="GO" id="GO:0005634">
    <property type="term" value="C:nucleus"/>
    <property type="evidence" value="ECO:0007669"/>
    <property type="project" value="TreeGrafter"/>
</dbReference>
<dbReference type="GO" id="GO:0003723">
    <property type="term" value="F:RNA binding"/>
    <property type="evidence" value="ECO:0007669"/>
    <property type="project" value="InterPro"/>
</dbReference>
<dbReference type="Pfam" id="PF01142">
    <property type="entry name" value="TruD"/>
    <property type="match status" value="1"/>
</dbReference>